<name>A0A501PBN0_9PROT</name>
<comment type="caution">
    <text evidence="2">The sequence shown here is derived from an EMBL/GenBank/DDBJ whole genome shotgun (WGS) entry which is preliminary data.</text>
</comment>
<keyword evidence="3" id="KW-1185">Reference proteome</keyword>
<dbReference type="Gene3D" id="1.10.10.2910">
    <property type="match status" value="1"/>
</dbReference>
<evidence type="ECO:0000259" key="1">
    <source>
        <dbReference type="Pfam" id="PF06114"/>
    </source>
</evidence>
<dbReference type="InterPro" id="IPR052345">
    <property type="entry name" value="Rad_response_metalloprotease"/>
</dbReference>
<accession>A0A501PBN0</accession>
<dbReference type="OrthoDB" id="9794834at2"/>
<dbReference type="InterPro" id="IPR010359">
    <property type="entry name" value="IrrE_HExxH"/>
</dbReference>
<protein>
    <submittedName>
        <fullName evidence="2">ImmA/IrrE family metallo-endopeptidase</fullName>
    </submittedName>
</protein>
<dbReference type="PANTHER" id="PTHR43236">
    <property type="entry name" value="ANTITOXIN HIGA1"/>
    <property type="match status" value="1"/>
</dbReference>
<organism evidence="2 3">
    <name type="scientific">Emcibacter nanhaiensis</name>
    <dbReference type="NCBI Taxonomy" id="1505037"/>
    <lineage>
        <taxon>Bacteria</taxon>
        <taxon>Pseudomonadati</taxon>
        <taxon>Pseudomonadota</taxon>
        <taxon>Alphaproteobacteria</taxon>
        <taxon>Emcibacterales</taxon>
        <taxon>Emcibacteraceae</taxon>
        <taxon>Emcibacter</taxon>
    </lineage>
</organism>
<proteinExistence type="predicted"/>
<dbReference type="PANTHER" id="PTHR43236:SF2">
    <property type="entry name" value="BLL0069 PROTEIN"/>
    <property type="match status" value="1"/>
</dbReference>
<dbReference type="Proteomes" id="UP000319148">
    <property type="component" value="Unassembled WGS sequence"/>
</dbReference>
<gene>
    <name evidence="2" type="ORF">FIV46_14775</name>
</gene>
<feature type="domain" description="IrrE N-terminal-like" evidence="1">
    <location>
        <begin position="25"/>
        <end position="155"/>
    </location>
</feature>
<dbReference type="EMBL" id="VFIY01000018">
    <property type="protein sequence ID" value="TPD57386.1"/>
    <property type="molecule type" value="Genomic_DNA"/>
</dbReference>
<evidence type="ECO:0000313" key="3">
    <source>
        <dbReference type="Proteomes" id="UP000319148"/>
    </source>
</evidence>
<dbReference type="AlphaFoldDB" id="A0A501PBN0"/>
<dbReference type="RefSeq" id="WP_139941701.1">
    <property type="nucleotide sequence ID" value="NZ_JBHSYP010000005.1"/>
</dbReference>
<reference evidence="3" key="1">
    <citation type="submission" date="2019-06" db="EMBL/GenBank/DDBJ databases">
        <title>The complete genome of Emcibacter congregatus ZYLT.</title>
        <authorList>
            <person name="Zhao Z."/>
        </authorList>
    </citation>
    <scope>NUCLEOTIDE SEQUENCE [LARGE SCALE GENOMIC DNA]</scope>
    <source>
        <strain evidence="3">MCCC 1A06723</strain>
    </source>
</reference>
<dbReference type="Pfam" id="PF06114">
    <property type="entry name" value="Peptidase_M78"/>
    <property type="match status" value="1"/>
</dbReference>
<evidence type="ECO:0000313" key="2">
    <source>
        <dbReference type="EMBL" id="TPD57386.1"/>
    </source>
</evidence>
<sequence>MTPEQSKIVEKYTAMTPVAVGALAKELGLSVKSSSLHANISGEIRPDPSNRGSFIIKVNRHEPKTRQRFTVAHEIAHYLLHEDLIGDGISDDILYRSSQSNKVEAEANRLAAAIVMPWESIKVELEKIKSLSDEEKVTVLSEIFNVSQVAMRIRLGFST</sequence>